<keyword evidence="4 6" id="KW-1133">Transmembrane helix</keyword>
<dbReference type="InterPro" id="IPR036259">
    <property type="entry name" value="MFS_trans_sf"/>
</dbReference>
<keyword evidence="5 6" id="KW-0472">Membrane</keyword>
<keyword evidence="2" id="KW-0813">Transport</keyword>
<accession>A0A1X7KYP2</accession>
<feature type="transmembrane region" description="Helical" evidence="6">
    <location>
        <begin position="23"/>
        <end position="41"/>
    </location>
</feature>
<evidence type="ECO:0000313" key="9">
    <source>
        <dbReference type="Proteomes" id="UP000193228"/>
    </source>
</evidence>
<dbReference type="SUPFAM" id="SSF103473">
    <property type="entry name" value="MFS general substrate transporter"/>
    <property type="match status" value="1"/>
</dbReference>
<protein>
    <submittedName>
        <fullName evidence="8">Major Facilitator Superfamily protein</fullName>
    </submittedName>
</protein>
<sequence length="439" mass="47527">MEISLAATANPVAEYDERLIRRVWWKIMPLVMVTYLVSVVDKMNVSFAKLQMVHQIGLSETAYGLASSLFFIGYLIFEIPSALGVHRFGAPKWIFRIMLSWGIATVLLAYTSSGSMFAALRFLVGAAEAGLYPGLVYYLTVWLPRRYQVRAVALLTLGSALGNMLGSAFGGMLLSLDGTLNHAGWQWVFIVTGAFALVLSPIVLLCLPRSIETARFLEPGDRARLAKMVTDEAPSTNHEGTVWTVLRDPVVMAFALGYTLLLTSLYGIIYWLPTVIKGFGVSSSLNGLLTMLPWALTAVLLLTVPRMLKRDSEVRVAAAAIGTIGCVAFVVSLLVSDPVYRYIALVLGTPCTSLLLPCFWSLPSKYFSGRRAAASLAAISSIGNFGGFLAQNAMPWIGKTLGHASYAMLLPALCLLLLGGTAFAMELANRRAPVNPSAL</sequence>
<feature type="transmembrane region" description="Helical" evidence="6">
    <location>
        <begin position="151"/>
        <end position="173"/>
    </location>
</feature>
<evidence type="ECO:0000256" key="6">
    <source>
        <dbReference type="SAM" id="Phobius"/>
    </source>
</evidence>
<evidence type="ECO:0000256" key="3">
    <source>
        <dbReference type="ARBA" id="ARBA00022692"/>
    </source>
</evidence>
<dbReference type="InterPro" id="IPR011701">
    <property type="entry name" value="MFS"/>
</dbReference>
<feature type="transmembrane region" description="Helical" evidence="6">
    <location>
        <begin position="93"/>
        <end position="112"/>
    </location>
</feature>
<evidence type="ECO:0000256" key="1">
    <source>
        <dbReference type="ARBA" id="ARBA00004141"/>
    </source>
</evidence>
<reference evidence="9" key="1">
    <citation type="submission" date="2017-04" db="EMBL/GenBank/DDBJ databases">
        <authorList>
            <person name="Varghese N."/>
            <person name="Submissions S."/>
        </authorList>
    </citation>
    <scope>NUCLEOTIDE SEQUENCE [LARGE SCALE GENOMIC DNA]</scope>
    <source>
        <strain evidence="9">LMG 29540</strain>
    </source>
</reference>
<evidence type="ECO:0000256" key="4">
    <source>
        <dbReference type="ARBA" id="ARBA00022989"/>
    </source>
</evidence>
<dbReference type="EMBL" id="FXAT01000004">
    <property type="protein sequence ID" value="SMG46540.1"/>
    <property type="molecule type" value="Genomic_DNA"/>
</dbReference>
<dbReference type="RefSeq" id="WP_085484564.1">
    <property type="nucleotide sequence ID" value="NZ_FXAT01000004.1"/>
</dbReference>
<feature type="domain" description="Major facilitator superfamily (MFS) profile" evidence="7">
    <location>
        <begin position="27"/>
        <end position="429"/>
    </location>
</feature>
<proteinExistence type="predicted"/>
<dbReference type="STRING" id="1515439.SAMN06265784_104581"/>
<dbReference type="PANTHER" id="PTHR43791">
    <property type="entry name" value="PERMEASE-RELATED"/>
    <property type="match status" value="1"/>
</dbReference>
<feature type="transmembrane region" description="Helical" evidence="6">
    <location>
        <begin position="284"/>
        <end position="304"/>
    </location>
</feature>
<keyword evidence="3 6" id="KW-0812">Transmembrane</keyword>
<dbReference type="GO" id="GO:0022857">
    <property type="term" value="F:transmembrane transporter activity"/>
    <property type="evidence" value="ECO:0007669"/>
    <property type="project" value="InterPro"/>
</dbReference>
<dbReference type="CDD" id="cd17319">
    <property type="entry name" value="MFS_ExuT_GudP_like"/>
    <property type="match status" value="1"/>
</dbReference>
<evidence type="ECO:0000313" key="8">
    <source>
        <dbReference type="EMBL" id="SMG46540.1"/>
    </source>
</evidence>
<organism evidence="8 9">
    <name type="scientific">Paraburkholderia susongensis</name>
    <dbReference type="NCBI Taxonomy" id="1515439"/>
    <lineage>
        <taxon>Bacteria</taxon>
        <taxon>Pseudomonadati</taxon>
        <taxon>Pseudomonadota</taxon>
        <taxon>Betaproteobacteria</taxon>
        <taxon>Burkholderiales</taxon>
        <taxon>Burkholderiaceae</taxon>
        <taxon>Paraburkholderia</taxon>
    </lineage>
</organism>
<feature type="transmembrane region" description="Helical" evidence="6">
    <location>
        <begin position="250"/>
        <end position="272"/>
    </location>
</feature>
<feature type="transmembrane region" description="Helical" evidence="6">
    <location>
        <begin position="342"/>
        <end position="362"/>
    </location>
</feature>
<feature type="transmembrane region" description="Helical" evidence="6">
    <location>
        <begin position="61"/>
        <end position="81"/>
    </location>
</feature>
<evidence type="ECO:0000259" key="7">
    <source>
        <dbReference type="PROSITE" id="PS50850"/>
    </source>
</evidence>
<dbReference type="Proteomes" id="UP000193228">
    <property type="component" value="Unassembled WGS sequence"/>
</dbReference>
<dbReference type="OrthoDB" id="5441967at2"/>
<name>A0A1X7KYP2_9BURK</name>
<dbReference type="Pfam" id="PF07690">
    <property type="entry name" value="MFS_1"/>
    <property type="match status" value="1"/>
</dbReference>
<evidence type="ECO:0000256" key="5">
    <source>
        <dbReference type="ARBA" id="ARBA00023136"/>
    </source>
</evidence>
<feature type="transmembrane region" description="Helical" evidence="6">
    <location>
        <begin position="118"/>
        <end position="139"/>
    </location>
</feature>
<keyword evidence="9" id="KW-1185">Reference proteome</keyword>
<comment type="subcellular location">
    <subcellularLocation>
        <location evidence="1">Membrane</location>
        <topology evidence="1">Multi-pass membrane protein</topology>
    </subcellularLocation>
</comment>
<dbReference type="InterPro" id="IPR020846">
    <property type="entry name" value="MFS_dom"/>
</dbReference>
<feature type="transmembrane region" description="Helical" evidence="6">
    <location>
        <begin position="316"/>
        <end position="336"/>
    </location>
</feature>
<evidence type="ECO:0000256" key="2">
    <source>
        <dbReference type="ARBA" id="ARBA00022448"/>
    </source>
</evidence>
<gene>
    <name evidence="8" type="ORF">SAMN06265784_104581</name>
</gene>
<dbReference type="Gene3D" id="1.20.1250.20">
    <property type="entry name" value="MFS general substrate transporter like domains"/>
    <property type="match status" value="2"/>
</dbReference>
<dbReference type="AlphaFoldDB" id="A0A1X7KYP2"/>
<feature type="transmembrane region" description="Helical" evidence="6">
    <location>
        <begin position="374"/>
        <end position="394"/>
    </location>
</feature>
<dbReference type="GO" id="GO:0016020">
    <property type="term" value="C:membrane"/>
    <property type="evidence" value="ECO:0007669"/>
    <property type="project" value="UniProtKB-SubCell"/>
</dbReference>
<dbReference type="PROSITE" id="PS50850">
    <property type="entry name" value="MFS"/>
    <property type="match status" value="1"/>
</dbReference>
<feature type="transmembrane region" description="Helical" evidence="6">
    <location>
        <begin position="406"/>
        <end position="425"/>
    </location>
</feature>
<feature type="transmembrane region" description="Helical" evidence="6">
    <location>
        <begin position="185"/>
        <end position="207"/>
    </location>
</feature>
<dbReference type="PANTHER" id="PTHR43791:SF36">
    <property type="entry name" value="TRANSPORTER, PUTATIVE (AFU_ORTHOLOGUE AFUA_6G08340)-RELATED"/>
    <property type="match status" value="1"/>
</dbReference>